<protein>
    <recommendedName>
        <fullName evidence="9">Inner centromere protein ARK-binding domain-containing protein</fullName>
    </recommendedName>
</protein>
<keyword evidence="10" id="KW-1185">Reference proteome</keyword>
<evidence type="ECO:0000256" key="5">
    <source>
        <dbReference type="ARBA" id="ARBA00023212"/>
    </source>
</evidence>
<dbReference type="InterPro" id="IPR005635">
    <property type="entry name" value="Inner_centromere_prot_ARK-bd"/>
</dbReference>
<dbReference type="InterPro" id="IPR050875">
    <property type="entry name" value="Troponin_I"/>
</dbReference>
<evidence type="ECO:0000256" key="2">
    <source>
        <dbReference type="ARBA" id="ARBA00004186"/>
    </source>
</evidence>
<feature type="region of interest" description="Disordered" evidence="8">
    <location>
        <begin position="194"/>
        <end position="226"/>
    </location>
</feature>
<dbReference type="Pfam" id="PF03941">
    <property type="entry name" value="INCENP_ARK-bind"/>
    <property type="match status" value="1"/>
</dbReference>
<feature type="region of interest" description="Disordered" evidence="8">
    <location>
        <begin position="952"/>
        <end position="974"/>
    </location>
</feature>
<evidence type="ECO:0000256" key="4">
    <source>
        <dbReference type="ARBA" id="ARBA00022490"/>
    </source>
</evidence>
<feature type="region of interest" description="Disordered" evidence="8">
    <location>
        <begin position="674"/>
        <end position="696"/>
    </location>
</feature>
<feature type="domain" description="Inner centromere protein ARK-binding" evidence="9">
    <location>
        <begin position="1561"/>
        <end position="1613"/>
    </location>
</feature>
<dbReference type="PANTHER" id="PTHR13738">
    <property type="entry name" value="TROPONIN I"/>
    <property type="match status" value="1"/>
</dbReference>
<sequence length="1629" mass="181440">METVEKLLAQIFERKNRIIRQVKQQTDNYTQHLASKCLVDGITPPPWLCYDNQSSDVPKELNKEDLIFEILLPHQRPTIRFPSACCSLYNEPVAAAGDNGELVDGFFRETSSYSKCFGSGDKQATAAGCLENNTGCTMNMVSELAVSITSPQDDAEARISNICSAPDQSVARIQRSKSRQKALELRNSAKASGRSLLNQKYDTVGSPSRTRLPMFSSEQGQVTGSEEFGEPCVMARESCGDWESNERDTENMNKEKRTTFCTGTVRRSISSGEQPSSMKDLDNGDSFTCNLQKSGNSLRKDLHDFQNCPNVVNVSVGVINSAVNGESGSFIEARTEDHLEHKGKGSDTRVDRISRTSFSSQKPRLLDEAPEVDISMHPVMVEAGISAKRNLKSVQQFNDATNFLELSHKRTRSGTPAGDRGMPMLLDTFTSDHHGDTRSNSGAIEKSQATKYAVENSSDGILPLLDSRDANQMGNFGIVIVDDPVNNQSANPRSNIDDAALESLLTNPSDCVVVMEPKQLVFDDKEECNLKDKFWPTMEYEILERSPHKKFYNSLHSASSVDYQVISGDMISNKPSTIQPDVTKEDEIRQGFSESNNENVDVQMKQKESDEYEEISLNTIAVDSEKMLHIPGVKYTCLAMEPNEVENPCLENHVNIYAEEVCEPELHKEGNFSYKTKERSPRSSHSYGSKHFSKSDLSCPATKAIGLSEDCSIKEVEAPAPTDIIIDATGQHCPGENLNLSSAGAKLYSGNLNNEYGSPKVLGSSSLGGNDLLTPGSVGFPLDDHESLDLSKSEEPKIAKKSVVQRDLRLLQVASWPKSKRRKIQDQEADSFSASPSFRVKKHYPSDLNSTIMNLKKAGDNVVSVPGHASLANDSTEKEVYEKMACQLIEEIEPSPKVQSEKNALNSKGHGELTEISSSSALKQLGEPIASNSMEDSARASQGCLFEEMNLAGTSSSARREGDEGDGQYLLHHEGGDNLAYSEGLTMERSLLEGKSYLGDKSQPSCGLVSSSTKKDPNLTHPGEMLPVLESFIIEPQTENADVNISRREIDFDKFEFSRTSIERASILEQICKSTVMQTPLTQFSSALKVHGSQKFCHSVPNGLLECMDLRSILSLNEDAHNQLRVIYGNNSDCNLQKMSYSDRLSYTEARFCWDSRNHYRSPVGKLWERMSQQTGSSEKLLGSNPELTCFPIEEDPSTSEEKENTSGVTEKIQEDNGLLNDTCAKREVLADITEANAATSFSAAEKFVNRATADFVSTEVSFKGVHKKVKPKLQNYSRNKSVEKENDVLSIASNGIKKAKESTSRKFSKADALSKTTLKTERQKLSEKNPKYNNIVSNVTSFVPLVQQKQAAAVCTGKRDVKVKALEAAEVAKRLEQKRQDERKMRKEALKLERARIEQENLRQMELNNKKKDEERKKRDADIIAKKRLREEEKKEKERKKRQTEEARRLQKEEITLCSQKGGKDDIMKKSDNLLKKSQSMVQESRYDVMLEKPDNNMRPEELTVDFQQAAICTEACGTSGDSCQHQKTMPALDESAAKENSVVQKIPEKSYDISPYQCSDDEDEEEENISNNKYIPSWASKKCVAFVLPMQQRIDPDVIFPLESFCTIDEVYPSPKAIRVMTKKGPR</sequence>
<evidence type="ECO:0000256" key="7">
    <source>
        <dbReference type="SAM" id="Coils"/>
    </source>
</evidence>
<keyword evidence="5" id="KW-0206">Cytoskeleton</keyword>
<name>A0A6P6XK54_COFAR</name>
<keyword evidence="4" id="KW-0963">Cytoplasm</keyword>
<feature type="coiled-coil region" evidence="7">
    <location>
        <begin position="1369"/>
        <end position="1455"/>
    </location>
</feature>
<accession>A0A6P6XK54</accession>
<reference evidence="11" key="2">
    <citation type="submission" date="2025-08" db="UniProtKB">
        <authorList>
            <consortium name="RefSeq"/>
        </authorList>
    </citation>
    <scope>IDENTIFICATION</scope>
    <source>
        <tissue evidence="11">Leaves</tissue>
    </source>
</reference>
<feature type="compositionally biased region" description="Polar residues" evidence="8">
    <location>
        <begin position="438"/>
        <end position="450"/>
    </location>
</feature>
<evidence type="ECO:0000256" key="3">
    <source>
        <dbReference type="ARBA" id="ARBA00010042"/>
    </source>
</evidence>
<dbReference type="GeneID" id="113743521"/>
<feature type="region of interest" description="Disordered" evidence="8">
    <location>
        <begin position="431"/>
        <end position="450"/>
    </location>
</feature>
<keyword evidence="6" id="KW-0539">Nucleus</keyword>
<dbReference type="RefSeq" id="XP_027127366.2">
    <property type="nucleotide sequence ID" value="XM_027271565.2"/>
</dbReference>
<evidence type="ECO:0000256" key="1">
    <source>
        <dbReference type="ARBA" id="ARBA00004123"/>
    </source>
</evidence>
<reference evidence="10" key="1">
    <citation type="journal article" date="2025" name="Foods">
        <title>Unveiling the Microbial Signatures of Arabica Coffee Cherries: Insights into Ripeness Specific Diversity, Functional Traits, and Implications for Quality and Safety.</title>
        <authorList>
            <consortium name="RefSeq"/>
            <person name="Tenea G.N."/>
            <person name="Cifuentes V."/>
            <person name="Reyes P."/>
            <person name="Cevallos-Vallejos M."/>
        </authorList>
    </citation>
    <scope>NUCLEOTIDE SEQUENCE [LARGE SCALE GENOMIC DNA]</scope>
</reference>
<feature type="compositionally biased region" description="Polar residues" evidence="8">
    <location>
        <begin position="195"/>
        <end position="209"/>
    </location>
</feature>
<comment type="subcellular location">
    <subcellularLocation>
        <location evidence="2">Cytoplasm</location>
        <location evidence="2">Cytoskeleton</location>
        <location evidence="2">Spindle</location>
    </subcellularLocation>
    <subcellularLocation>
        <location evidence="1">Nucleus</location>
    </subcellularLocation>
</comment>
<dbReference type="GO" id="GO:0005634">
    <property type="term" value="C:nucleus"/>
    <property type="evidence" value="ECO:0007669"/>
    <property type="project" value="UniProtKB-SubCell"/>
</dbReference>
<feature type="region of interest" description="Disordered" evidence="8">
    <location>
        <begin position="1001"/>
        <end position="1022"/>
    </location>
</feature>
<gene>
    <name evidence="11" type="primary">LOC113743521</name>
</gene>
<evidence type="ECO:0000313" key="10">
    <source>
        <dbReference type="Proteomes" id="UP001652660"/>
    </source>
</evidence>
<evidence type="ECO:0000259" key="9">
    <source>
        <dbReference type="Pfam" id="PF03941"/>
    </source>
</evidence>
<proteinExistence type="inferred from homology"/>
<organism evidence="10 11">
    <name type="scientific">Coffea arabica</name>
    <name type="common">Arabian coffee</name>
    <dbReference type="NCBI Taxonomy" id="13443"/>
    <lineage>
        <taxon>Eukaryota</taxon>
        <taxon>Viridiplantae</taxon>
        <taxon>Streptophyta</taxon>
        <taxon>Embryophyta</taxon>
        <taxon>Tracheophyta</taxon>
        <taxon>Spermatophyta</taxon>
        <taxon>Magnoliopsida</taxon>
        <taxon>eudicotyledons</taxon>
        <taxon>Gunneridae</taxon>
        <taxon>Pentapetalae</taxon>
        <taxon>asterids</taxon>
        <taxon>lamiids</taxon>
        <taxon>Gentianales</taxon>
        <taxon>Rubiaceae</taxon>
        <taxon>Ixoroideae</taxon>
        <taxon>Gardenieae complex</taxon>
        <taxon>Bertiereae - Coffeeae clade</taxon>
        <taxon>Coffeeae</taxon>
        <taxon>Coffea</taxon>
    </lineage>
</organism>
<evidence type="ECO:0000256" key="6">
    <source>
        <dbReference type="ARBA" id="ARBA00023242"/>
    </source>
</evidence>
<evidence type="ECO:0000256" key="8">
    <source>
        <dbReference type="SAM" id="MobiDB-lite"/>
    </source>
</evidence>
<feature type="compositionally biased region" description="Polar residues" evidence="8">
    <location>
        <begin position="1002"/>
        <end position="1012"/>
    </location>
</feature>
<evidence type="ECO:0000313" key="11">
    <source>
        <dbReference type="RefSeq" id="XP_027127366.2"/>
    </source>
</evidence>
<dbReference type="PANTHER" id="PTHR13738:SF1">
    <property type="entry name" value="TROPONIN I"/>
    <property type="match status" value="1"/>
</dbReference>
<dbReference type="Proteomes" id="UP001652660">
    <property type="component" value="Chromosome 5e"/>
</dbReference>
<keyword evidence="7" id="KW-0175">Coiled coil</keyword>
<dbReference type="OrthoDB" id="681218at2759"/>
<dbReference type="GO" id="GO:0005819">
    <property type="term" value="C:spindle"/>
    <property type="evidence" value="ECO:0007669"/>
    <property type="project" value="UniProtKB-SubCell"/>
</dbReference>
<comment type="similarity">
    <text evidence="3">Belongs to the INCENP family.</text>
</comment>